<protein>
    <recommendedName>
        <fullName evidence="3">Reverse transcriptase (RNA-dependent DNA polymerase)</fullName>
    </recommendedName>
</protein>
<proteinExistence type="predicted"/>
<dbReference type="AlphaFoldDB" id="A0A0M9GBQ4"/>
<accession>A0A0M9GBQ4</accession>
<evidence type="ECO:0000313" key="2">
    <source>
        <dbReference type="Proteomes" id="UP000037931"/>
    </source>
</evidence>
<keyword evidence="2" id="KW-1185">Reference proteome</keyword>
<dbReference type="InterPro" id="IPR043502">
    <property type="entry name" value="DNA/RNA_pol_sf"/>
</dbReference>
<dbReference type="Gene3D" id="3.30.70.270">
    <property type="match status" value="1"/>
</dbReference>
<evidence type="ECO:0008006" key="3">
    <source>
        <dbReference type="Google" id="ProtNLM"/>
    </source>
</evidence>
<dbReference type="STRING" id="50340.PF66_06479"/>
<dbReference type="SUPFAM" id="SSF56672">
    <property type="entry name" value="DNA/RNA polymerases"/>
    <property type="match status" value="1"/>
</dbReference>
<dbReference type="RefSeq" id="WP_206542440.1">
    <property type="nucleotide sequence ID" value="NZ_JSYZ01000077.1"/>
</dbReference>
<reference evidence="1 2" key="1">
    <citation type="journal article" date="2015" name="PLoS ONE">
        <title>Rice-Infecting Pseudomonas Genomes Are Highly Accessorized and Harbor Multiple Putative Virulence Mechanisms to Cause Sheath Brown Rot.</title>
        <authorList>
            <person name="Quibod I.L."/>
            <person name="Grande G."/>
            <person name="Oreiro E.G."/>
            <person name="Borja F.N."/>
            <person name="Dossa G.S."/>
            <person name="Mauleon R."/>
            <person name="Cruz C.V."/>
            <person name="Oliva R."/>
        </authorList>
    </citation>
    <scope>NUCLEOTIDE SEQUENCE [LARGE SCALE GENOMIC DNA]</scope>
    <source>
        <strain evidence="1 2">IRRI 6609</strain>
    </source>
</reference>
<name>A0A0M9GBQ4_9PSED</name>
<evidence type="ECO:0000313" key="1">
    <source>
        <dbReference type="EMBL" id="KPA86961.1"/>
    </source>
</evidence>
<dbReference type="EMBL" id="JSYZ01000077">
    <property type="protein sequence ID" value="KPA86961.1"/>
    <property type="molecule type" value="Genomic_DNA"/>
</dbReference>
<comment type="caution">
    <text evidence="1">The sequence shown here is derived from an EMBL/GenBank/DDBJ whole genome shotgun (WGS) entry which is preliminary data.</text>
</comment>
<gene>
    <name evidence="1" type="ORF">PF66_06479</name>
</gene>
<dbReference type="Proteomes" id="UP000037931">
    <property type="component" value="Unassembled WGS sequence"/>
</dbReference>
<organism evidence="1 2">
    <name type="scientific">Pseudomonas asplenii</name>
    <dbReference type="NCBI Taxonomy" id="53407"/>
    <lineage>
        <taxon>Bacteria</taxon>
        <taxon>Pseudomonadati</taxon>
        <taxon>Pseudomonadota</taxon>
        <taxon>Gammaproteobacteria</taxon>
        <taxon>Pseudomonadales</taxon>
        <taxon>Pseudomonadaceae</taxon>
        <taxon>Pseudomonas</taxon>
    </lineage>
</organism>
<feature type="non-terminal residue" evidence="1">
    <location>
        <position position="1"/>
    </location>
</feature>
<dbReference type="InterPro" id="IPR043128">
    <property type="entry name" value="Rev_trsase/Diguanyl_cyclase"/>
</dbReference>
<sequence length="59" mass="7162">EEYEEYFRLVLEKLREYQFYVKFSKCEFWLFEVKFFGYVISSGGVAVDLSNVESVLSWK</sequence>
<dbReference type="PATRIC" id="fig|50340.43.peg.5762"/>